<comment type="cofactor">
    <cofactor evidence="1">
        <name>Zn(2+)</name>
        <dbReference type="ChEBI" id="CHEBI:29105"/>
    </cofactor>
</comment>
<dbReference type="Proteomes" id="UP000242525">
    <property type="component" value="Unassembled WGS sequence"/>
</dbReference>
<evidence type="ECO:0000256" key="10">
    <source>
        <dbReference type="ARBA" id="ARBA00022833"/>
    </source>
</evidence>
<comment type="similarity">
    <text evidence="4">Belongs to the peptidase M16 family. PreP subfamily.</text>
</comment>
<keyword evidence="7" id="KW-0645">Protease</keyword>
<evidence type="ECO:0000256" key="2">
    <source>
        <dbReference type="ARBA" id="ARBA00004305"/>
    </source>
</evidence>
<gene>
    <name evidence="17" type="ORF">BN980_GECA05s04366g</name>
</gene>
<accession>A0A0J9X8Y9</accession>
<dbReference type="FunFam" id="3.30.830.10:FF:000009">
    <property type="entry name" value="Presequence protease, mitochondrial"/>
    <property type="match status" value="1"/>
</dbReference>
<organism evidence="17 18">
    <name type="scientific">Geotrichum candidum</name>
    <name type="common">Oospora lactis</name>
    <name type="synonym">Dipodascus geotrichum</name>
    <dbReference type="NCBI Taxonomy" id="1173061"/>
    <lineage>
        <taxon>Eukaryota</taxon>
        <taxon>Fungi</taxon>
        <taxon>Dikarya</taxon>
        <taxon>Ascomycota</taxon>
        <taxon>Saccharomycotina</taxon>
        <taxon>Dipodascomycetes</taxon>
        <taxon>Dipodascales</taxon>
        <taxon>Dipodascaceae</taxon>
        <taxon>Geotrichum</taxon>
    </lineage>
</organism>
<dbReference type="GO" id="GO:0005759">
    <property type="term" value="C:mitochondrial matrix"/>
    <property type="evidence" value="ECO:0007669"/>
    <property type="project" value="UniProtKB-SubCell"/>
</dbReference>
<dbReference type="GO" id="GO:0005758">
    <property type="term" value="C:mitochondrial intermembrane space"/>
    <property type="evidence" value="ECO:0007669"/>
    <property type="project" value="UniProtKB-SubCell"/>
</dbReference>
<dbReference type="Pfam" id="PF08367">
    <property type="entry name" value="M16C_assoc"/>
    <property type="match status" value="1"/>
</dbReference>
<comment type="caution">
    <text evidence="17">The sequence shown here is derived from an EMBL/GenBank/DDBJ whole genome shotgun (WGS) entry which is preliminary data.</text>
</comment>
<reference evidence="17" key="1">
    <citation type="submission" date="2014-03" db="EMBL/GenBank/DDBJ databases">
        <authorList>
            <person name="Casaregola S."/>
        </authorList>
    </citation>
    <scope>NUCLEOTIDE SEQUENCE [LARGE SCALE GENOMIC DNA]</scope>
    <source>
        <strain evidence="17">CLIB 918</strain>
    </source>
</reference>
<keyword evidence="11" id="KW-0809">Transit peptide</keyword>
<dbReference type="Gene3D" id="3.30.830.10">
    <property type="entry name" value="Metalloenzyme, LuxS/M16 peptidase-like"/>
    <property type="match status" value="4"/>
</dbReference>
<keyword evidence="13" id="KW-0496">Mitochondrion</keyword>
<dbReference type="FunFam" id="3.30.830.10:FF:000013">
    <property type="entry name" value="Mitochondrial presequence protease"/>
    <property type="match status" value="1"/>
</dbReference>
<comment type="function">
    <text evidence="15">Degrades mitochondrial transit peptides after their cleavage in the intermembrane space or in the matrix, and presequence peptides; clearance of these peptides is required to keep the presequence processing machinery running. Preferentially cleaves the N-terminal side of paired basic amino acid residues. Also degrades other unstructured peptides. May function as an ATP-dependent peptidase as opposed to a metalloendopeptidase.</text>
</comment>
<evidence type="ECO:0000256" key="6">
    <source>
        <dbReference type="ARBA" id="ARBA00020167"/>
    </source>
</evidence>
<dbReference type="PANTHER" id="PTHR43016:SF13">
    <property type="entry name" value="PRESEQUENCE PROTEASE, MITOCHONDRIAL"/>
    <property type="match status" value="1"/>
</dbReference>
<keyword evidence="18" id="KW-1185">Reference proteome</keyword>
<evidence type="ECO:0000256" key="4">
    <source>
        <dbReference type="ARBA" id="ARBA00007575"/>
    </source>
</evidence>
<dbReference type="SMART" id="SM01264">
    <property type="entry name" value="M16C_associated"/>
    <property type="match status" value="1"/>
</dbReference>
<sequence>MPISALLRASKFSKASNRLALLHKNTRSLTTTVSKTGVSYTLGDQYGGFHVKRISEVSQLGLTAVELTHDHTRAKHLHLDRNDSNNVFSIGFKTNPPDYTGVPHILEHTTLCGSEKFPVRDPFFKMLTRSLANFMNAMTGFDFTFYPFATTNQIDYANLQQVYLDAVYKPLLRELDFSQEGWRLENEDPNDINSPLNFKGVVFNEMKGQMSNPSYLFYIKYFHQIYPSLNSSGGDPEFITDLKYQELKDFHDQKYHPSNSFTLSYGNIRLDKVLAPLESTISEFKYLDPQMELKKPIELTETKSVVVDGPLDPLFDETRQYKTSLSWILGDTSDVNNTYLWKVFSNLLMDGHSSPLYKALIDTNLGTDFSVNSGLDPSPGKNIFTVGLQGLNENDIPKFKAAVFEVLEDVAKNGIPQDRIDAVVNQAELADREVEANLGMGFVYKIFPRVFNETDAFNLLDNSKLLSNFKKEISQPGRFQQLAKDFLLSKPYLEFTMTPKSTFGSEIADREKAKLEKYVNALTEADKKQIYEQGQRLLETQSVQEDVSVLPTLVTEDISKEIKPIVVDSTTAVDVPVSVRVTDTQGLTYLRMQKNINNLPSALRPFLPLYSDAVINVGTRERSMDELENEIKLNTGGLAVSPSILSSPHDTKNVNLVQHFTGVSIDEKSKHLYSYYKDFLLNANFANLEKLIPLIQGSVANSMNSLSESGHSYATGHAAAAFSISRRLSESLNGIEQVQFMKQLSVLDEKALNNIVVSKLDEVAKHLATAGAIKVGLTLSPGNDNAENVLNQNKVNISEFTSSLPSANTDSSSLSDVELLKVEKTFFTLPFQVSYVGVALKGVEYTHKDGGALQILANLLTHKYLHKEIREKGGAYGGGASYSAMDGVFTFYSYRDPNPANSLSAIVQAGEWAVANEWTQRNLDEAKLSIFQGIDAPLSPRSEISSEFVHGITNELRQARRDALLSVTIEDIVRVAKEYLIPSLENDFGRASVTVLGPEQPGFEKEKGWNVNDIETPVVDFSASLTN</sequence>
<feature type="domain" description="Peptidase M16C associated" evidence="16">
    <location>
        <begin position="497"/>
        <end position="744"/>
    </location>
</feature>
<dbReference type="InterPro" id="IPR007863">
    <property type="entry name" value="Peptidase_M16_C"/>
</dbReference>
<evidence type="ECO:0000313" key="18">
    <source>
        <dbReference type="Proteomes" id="UP000242525"/>
    </source>
</evidence>
<evidence type="ECO:0000256" key="3">
    <source>
        <dbReference type="ARBA" id="ARBA00004569"/>
    </source>
</evidence>
<evidence type="ECO:0000256" key="11">
    <source>
        <dbReference type="ARBA" id="ARBA00022946"/>
    </source>
</evidence>
<comment type="subcellular location">
    <subcellularLocation>
        <location evidence="3">Mitochondrion intermembrane space</location>
    </subcellularLocation>
    <subcellularLocation>
        <location evidence="2">Mitochondrion matrix</location>
    </subcellularLocation>
</comment>
<evidence type="ECO:0000256" key="9">
    <source>
        <dbReference type="ARBA" id="ARBA00022801"/>
    </source>
</evidence>
<evidence type="ECO:0000256" key="12">
    <source>
        <dbReference type="ARBA" id="ARBA00023049"/>
    </source>
</evidence>
<dbReference type="InterPro" id="IPR011249">
    <property type="entry name" value="Metalloenz_LuxS/M16"/>
</dbReference>
<dbReference type="SUPFAM" id="SSF63411">
    <property type="entry name" value="LuxS/MPP-like metallohydrolase"/>
    <property type="match status" value="4"/>
</dbReference>
<dbReference type="OrthoDB" id="10250783at2759"/>
<dbReference type="InterPro" id="IPR013578">
    <property type="entry name" value="Peptidase_M16C_assoc"/>
</dbReference>
<evidence type="ECO:0000256" key="1">
    <source>
        <dbReference type="ARBA" id="ARBA00001947"/>
    </source>
</evidence>
<keyword evidence="12 17" id="KW-0482">Metalloprotease</keyword>
<dbReference type="PANTHER" id="PTHR43016">
    <property type="entry name" value="PRESEQUENCE PROTEASE"/>
    <property type="match status" value="1"/>
</dbReference>
<evidence type="ECO:0000256" key="15">
    <source>
        <dbReference type="ARBA" id="ARBA00045897"/>
    </source>
</evidence>
<proteinExistence type="inferred from homology"/>
<keyword evidence="9" id="KW-0378">Hydrolase</keyword>
<dbReference type="GO" id="GO:0016485">
    <property type="term" value="P:protein processing"/>
    <property type="evidence" value="ECO:0007669"/>
    <property type="project" value="TreeGrafter"/>
</dbReference>
<dbReference type="AlphaFoldDB" id="A0A0J9X8Y9"/>
<dbReference type="EMBL" id="CCBN010000005">
    <property type="protein sequence ID" value="CDO53608.1"/>
    <property type="molecule type" value="Genomic_DNA"/>
</dbReference>
<evidence type="ECO:0000256" key="5">
    <source>
        <dbReference type="ARBA" id="ARBA00011853"/>
    </source>
</evidence>
<keyword evidence="10" id="KW-0862">Zinc</keyword>
<dbReference type="STRING" id="1173061.A0A0J9X8Y9"/>
<protein>
    <recommendedName>
        <fullName evidence="6">Presequence protease, mitochondrial</fullName>
    </recommendedName>
    <alternativeName>
        <fullName evidence="14">Pitrilysin metalloproteinase</fullName>
    </alternativeName>
</protein>
<evidence type="ECO:0000256" key="7">
    <source>
        <dbReference type="ARBA" id="ARBA00022670"/>
    </source>
</evidence>
<dbReference type="GO" id="GO:0004222">
    <property type="term" value="F:metalloendopeptidase activity"/>
    <property type="evidence" value="ECO:0007669"/>
    <property type="project" value="TreeGrafter"/>
</dbReference>
<dbReference type="GO" id="GO:0046872">
    <property type="term" value="F:metal ion binding"/>
    <property type="evidence" value="ECO:0007669"/>
    <property type="project" value="UniProtKB-KW"/>
</dbReference>
<dbReference type="InterPro" id="IPR055130">
    <property type="entry name" value="PreP_C"/>
</dbReference>
<comment type="subunit">
    <text evidence="5">Monomer and homodimer; homodimerization is induced by binding of the substrate.</text>
</comment>
<dbReference type="Pfam" id="PF05193">
    <property type="entry name" value="Peptidase_M16_C"/>
    <property type="match status" value="1"/>
</dbReference>
<evidence type="ECO:0000256" key="14">
    <source>
        <dbReference type="ARBA" id="ARBA00034552"/>
    </source>
</evidence>
<dbReference type="Pfam" id="PF22516">
    <property type="entry name" value="PreP_C"/>
    <property type="match status" value="1"/>
</dbReference>
<evidence type="ECO:0000259" key="16">
    <source>
        <dbReference type="SMART" id="SM01264"/>
    </source>
</evidence>
<evidence type="ECO:0000256" key="8">
    <source>
        <dbReference type="ARBA" id="ARBA00022723"/>
    </source>
</evidence>
<dbReference type="FunFam" id="3.30.830.10:FF:000011">
    <property type="entry name" value="Presequence protease, mitochondrial"/>
    <property type="match status" value="1"/>
</dbReference>
<evidence type="ECO:0000313" key="17">
    <source>
        <dbReference type="EMBL" id="CDO53608.1"/>
    </source>
</evidence>
<evidence type="ECO:0000256" key="13">
    <source>
        <dbReference type="ARBA" id="ARBA00023128"/>
    </source>
</evidence>
<keyword evidence="8" id="KW-0479">Metal-binding</keyword>
<name>A0A0J9X8Y9_GEOCN</name>